<name>A0A238BLH4_9BILA</name>
<accession>A0A238BLH4</accession>
<protein>
    <submittedName>
        <fullName evidence="1">Uncharacterized protein</fullName>
    </submittedName>
</protein>
<gene>
    <name evidence="1" type="ORF">X798_07506</name>
</gene>
<organism evidence="1 2">
    <name type="scientific">Onchocerca flexuosa</name>
    <dbReference type="NCBI Taxonomy" id="387005"/>
    <lineage>
        <taxon>Eukaryota</taxon>
        <taxon>Metazoa</taxon>
        <taxon>Ecdysozoa</taxon>
        <taxon>Nematoda</taxon>
        <taxon>Chromadorea</taxon>
        <taxon>Rhabditida</taxon>
        <taxon>Spirurina</taxon>
        <taxon>Spiruromorpha</taxon>
        <taxon>Filarioidea</taxon>
        <taxon>Onchocercidae</taxon>
        <taxon>Onchocerca</taxon>
    </lineage>
</organism>
<dbReference type="EMBL" id="KZ270897">
    <property type="protein sequence ID" value="OZC05520.1"/>
    <property type="molecule type" value="Genomic_DNA"/>
</dbReference>
<keyword evidence="2" id="KW-1185">Reference proteome</keyword>
<sequence length="65" mass="7588">MPYVVVVEFLLMTSGNCYQKLFVLRNTGILRGVQLRNKLIVQQFHSFNRHYVSLLMSPLHNVLPN</sequence>
<evidence type="ECO:0000313" key="2">
    <source>
        <dbReference type="Proteomes" id="UP000242913"/>
    </source>
</evidence>
<evidence type="ECO:0000313" key="1">
    <source>
        <dbReference type="EMBL" id="OZC05520.1"/>
    </source>
</evidence>
<dbReference type="Proteomes" id="UP000242913">
    <property type="component" value="Unassembled WGS sequence"/>
</dbReference>
<proteinExistence type="predicted"/>
<dbReference type="AlphaFoldDB" id="A0A238BLH4"/>
<reference evidence="1 2" key="1">
    <citation type="submission" date="2015-12" db="EMBL/GenBank/DDBJ databases">
        <title>Draft genome of the nematode, Onchocerca flexuosa.</title>
        <authorList>
            <person name="Mitreva M."/>
        </authorList>
    </citation>
    <scope>NUCLEOTIDE SEQUENCE [LARGE SCALE GENOMIC DNA]</scope>
    <source>
        <strain evidence="1">Red Deer</strain>
    </source>
</reference>